<feature type="signal peptide" evidence="6">
    <location>
        <begin position="1"/>
        <end position="16"/>
    </location>
</feature>
<dbReference type="InterPro" id="IPR032382">
    <property type="entry name" value="AltA1"/>
</dbReference>
<dbReference type="GeneID" id="63846594"/>
<accession>A0A9P4GAV1</accession>
<evidence type="ECO:0000256" key="2">
    <source>
        <dbReference type="ARBA" id="ARBA00022525"/>
    </source>
</evidence>
<feature type="chain" id="PRO_5040159641" description="AA1-like domain-containing protein" evidence="6">
    <location>
        <begin position="17"/>
        <end position="154"/>
    </location>
</feature>
<keyword evidence="2" id="KW-0964">Secreted</keyword>
<evidence type="ECO:0000256" key="5">
    <source>
        <dbReference type="PROSITE-ProRule" id="PRU01243"/>
    </source>
</evidence>
<feature type="disulfide bond" evidence="5">
    <location>
        <begin position="72"/>
        <end position="87"/>
    </location>
</feature>
<evidence type="ECO:0000256" key="6">
    <source>
        <dbReference type="SAM" id="SignalP"/>
    </source>
</evidence>
<comment type="subcellular location">
    <subcellularLocation>
        <location evidence="1">Secreted</location>
    </subcellularLocation>
</comment>
<dbReference type="AlphaFoldDB" id="A0A9P4GAV1"/>
<feature type="domain" description="AA1-like" evidence="7">
    <location>
        <begin position="37"/>
        <end position="154"/>
    </location>
</feature>
<dbReference type="EMBL" id="ML976618">
    <property type="protein sequence ID" value="KAF1841870.1"/>
    <property type="molecule type" value="Genomic_DNA"/>
</dbReference>
<evidence type="ECO:0000256" key="3">
    <source>
        <dbReference type="ARBA" id="ARBA00022729"/>
    </source>
</evidence>
<keyword evidence="9" id="KW-1185">Reference proteome</keyword>
<protein>
    <recommendedName>
        <fullName evidence="7">AA1-like domain-containing protein</fullName>
    </recommendedName>
</protein>
<dbReference type="GO" id="GO:0005576">
    <property type="term" value="C:extracellular region"/>
    <property type="evidence" value="ECO:0007669"/>
    <property type="project" value="UniProtKB-SubCell"/>
</dbReference>
<reference evidence="8" key="1">
    <citation type="submission" date="2020-01" db="EMBL/GenBank/DDBJ databases">
        <authorList>
            <consortium name="DOE Joint Genome Institute"/>
            <person name="Haridas S."/>
            <person name="Albert R."/>
            <person name="Binder M."/>
            <person name="Bloem J."/>
            <person name="Labutti K."/>
            <person name="Salamov A."/>
            <person name="Andreopoulos B."/>
            <person name="Baker S.E."/>
            <person name="Barry K."/>
            <person name="Bills G."/>
            <person name="Bluhm B.H."/>
            <person name="Cannon C."/>
            <person name="Castanera R."/>
            <person name="Culley D.E."/>
            <person name="Daum C."/>
            <person name="Ezra D."/>
            <person name="Gonzalez J.B."/>
            <person name="Henrissat B."/>
            <person name="Kuo A."/>
            <person name="Liang C."/>
            <person name="Lipzen A."/>
            <person name="Lutzoni F."/>
            <person name="Magnuson J."/>
            <person name="Mondo S."/>
            <person name="Nolan M."/>
            <person name="Ohm R."/>
            <person name="Pangilinan J."/>
            <person name="Park H.-J."/>
            <person name="Ramirez L."/>
            <person name="Alfaro M."/>
            <person name="Sun H."/>
            <person name="Tritt A."/>
            <person name="Yoshinaga Y."/>
            <person name="Zwiers L.-H."/>
            <person name="Turgeon B.G."/>
            <person name="Goodwin S.B."/>
            <person name="Spatafora J.W."/>
            <person name="Crous P.W."/>
            <person name="Grigoriev I.V."/>
        </authorList>
    </citation>
    <scope>NUCLEOTIDE SEQUENCE</scope>
    <source>
        <strain evidence="8">CBS 394.84</strain>
    </source>
</reference>
<evidence type="ECO:0000256" key="1">
    <source>
        <dbReference type="ARBA" id="ARBA00004613"/>
    </source>
</evidence>
<comment type="caution">
    <text evidence="8">The sequence shown here is derived from an EMBL/GenBank/DDBJ whole genome shotgun (WGS) entry which is preliminary data.</text>
</comment>
<dbReference type="Proteomes" id="UP000800039">
    <property type="component" value="Unassembled WGS sequence"/>
</dbReference>
<evidence type="ECO:0000313" key="8">
    <source>
        <dbReference type="EMBL" id="KAF1841870.1"/>
    </source>
</evidence>
<dbReference type="RefSeq" id="XP_040784433.1">
    <property type="nucleotide sequence ID" value="XM_040929342.1"/>
</dbReference>
<sequence>MQFITVASALFAAAVAAPAPQTTDCPNPAHCGPADTNQYENINIAEYSLRKNDGIQSVYFKLSGDNATDLTCQSGPIPTLPSDNVDCGEGTDYRFVVIKDPNGGSEPGLAINHQTAPFFGKTGTGSVPTYCHAGGNGPNDFVCSQVGAVTIVIK</sequence>
<gene>
    <name evidence="8" type="ORF">K460DRAFT_292260</name>
</gene>
<dbReference type="OrthoDB" id="3928926at2759"/>
<dbReference type="PROSITE" id="PS51895">
    <property type="entry name" value="AA1"/>
    <property type="match status" value="1"/>
</dbReference>
<dbReference type="Pfam" id="PF16541">
    <property type="entry name" value="AltA1"/>
    <property type="match status" value="1"/>
</dbReference>
<proteinExistence type="predicted"/>
<name>A0A9P4GAV1_9PLEO</name>
<evidence type="ECO:0000256" key="4">
    <source>
        <dbReference type="ARBA" id="ARBA00023157"/>
    </source>
</evidence>
<keyword evidence="3 6" id="KW-0732">Signal</keyword>
<evidence type="ECO:0000313" key="9">
    <source>
        <dbReference type="Proteomes" id="UP000800039"/>
    </source>
</evidence>
<organism evidence="8 9">
    <name type="scientific">Cucurbitaria berberidis CBS 394.84</name>
    <dbReference type="NCBI Taxonomy" id="1168544"/>
    <lineage>
        <taxon>Eukaryota</taxon>
        <taxon>Fungi</taxon>
        <taxon>Dikarya</taxon>
        <taxon>Ascomycota</taxon>
        <taxon>Pezizomycotina</taxon>
        <taxon>Dothideomycetes</taxon>
        <taxon>Pleosporomycetidae</taxon>
        <taxon>Pleosporales</taxon>
        <taxon>Pleosporineae</taxon>
        <taxon>Cucurbitariaceae</taxon>
        <taxon>Cucurbitaria</taxon>
    </lineage>
</organism>
<dbReference type="Gene3D" id="2.40.350.20">
    <property type="match status" value="1"/>
</dbReference>
<keyword evidence="4 5" id="KW-1015">Disulfide bond</keyword>
<evidence type="ECO:0000259" key="7">
    <source>
        <dbReference type="PROSITE" id="PS51895"/>
    </source>
</evidence>
<feature type="disulfide bond" evidence="5">
    <location>
        <begin position="131"/>
        <end position="143"/>
    </location>
</feature>